<dbReference type="SUPFAM" id="SSF47789">
    <property type="entry name" value="C-terminal domain of RNA polymerase alpha subunit"/>
    <property type="match status" value="1"/>
</dbReference>
<proteinExistence type="predicted"/>
<comment type="caution">
    <text evidence="2">The sequence shown here is derived from an EMBL/GenBank/DDBJ whole genome shotgun (WGS) entry which is preliminary data.</text>
</comment>
<gene>
    <name evidence="2" type="ORF">A7979_00840</name>
</gene>
<sequence>MTETNSLNIPGVGAPLRKALQQKGITRLNQLNGANYGEILALHGVGAKGLNRVLGALRKTGGDMEQAPTEAEIASQATSVTVTPGHTGHTSADIKTRPTSLDPQEFCQAVEWPTRRADGLALLDMFNQITGVSPVMWGPTMVGYGQVHYASTSGRHGDWFKIGFSPRKASLTLYGIQGAPHFQHHLASLGKHKLGAGCLYITNLKSTNLHTLRTLIQGAWEAPLTGGPQ</sequence>
<organism evidence="2 3">
    <name type="scientific">Rothia nasimurium</name>
    <dbReference type="NCBI Taxonomy" id="85336"/>
    <lineage>
        <taxon>Bacteria</taxon>
        <taxon>Bacillati</taxon>
        <taxon>Actinomycetota</taxon>
        <taxon>Actinomycetes</taxon>
        <taxon>Micrococcales</taxon>
        <taxon>Micrococcaceae</taxon>
        <taxon>Rothia</taxon>
    </lineage>
</organism>
<dbReference type="InterPro" id="IPR014922">
    <property type="entry name" value="YdhG-like"/>
</dbReference>
<dbReference type="EMBL" id="LXWF01000011">
    <property type="protein sequence ID" value="ORC22277.1"/>
    <property type="molecule type" value="Genomic_DNA"/>
</dbReference>
<name>A0A1Y1RR62_9MICC</name>
<keyword evidence="3" id="KW-1185">Reference proteome</keyword>
<feature type="domain" description="YdhG-like" evidence="1">
    <location>
        <begin position="115"/>
        <end position="219"/>
    </location>
</feature>
<dbReference type="Pfam" id="PF08818">
    <property type="entry name" value="DUF1801"/>
    <property type="match status" value="1"/>
</dbReference>
<dbReference type="Proteomes" id="UP000192359">
    <property type="component" value="Unassembled WGS sequence"/>
</dbReference>
<protein>
    <recommendedName>
        <fullName evidence="1">YdhG-like domain-containing protein</fullName>
    </recommendedName>
</protein>
<reference evidence="2 3" key="1">
    <citation type="submission" date="2016-05" db="EMBL/GenBank/DDBJ databases">
        <title>Draft genome sequence of a porcine commensal Rothia nasimurium.</title>
        <authorList>
            <person name="Gaiser R.A."/>
            <person name="Van Baarlen P."/>
            <person name="Wells J.M."/>
        </authorList>
    </citation>
    <scope>NUCLEOTIDE SEQUENCE [LARGE SCALE GENOMIC DNA]</scope>
    <source>
        <strain evidence="2 3">PT-32</strain>
    </source>
</reference>
<accession>A0A1Y1RR62</accession>
<evidence type="ECO:0000259" key="1">
    <source>
        <dbReference type="Pfam" id="PF08818"/>
    </source>
</evidence>
<dbReference type="AlphaFoldDB" id="A0A1Y1RR62"/>
<evidence type="ECO:0000313" key="2">
    <source>
        <dbReference type="EMBL" id="ORC22277.1"/>
    </source>
</evidence>
<evidence type="ECO:0000313" key="3">
    <source>
        <dbReference type="Proteomes" id="UP000192359"/>
    </source>
</evidence>